<dbReference type="Gene3D" id="3.40.50.1820">
    <property type="entry name" value="alpha/beta hydrolase"/>
    <property type="match status" value="1"/>
</dbReference>
<evidence type="ECO:0000313" key="3">
    <source>
        <dbReference type="Proteomes" id="UP001560685"/>
    </source>
</evidence>
<proteinExistence type="predicted"/>
<organism evidence="2 3">
    <name type="scientific">Hyphococcus lacteus</name>
    <dbReference type="NCBI Taxonomy" id="3143536"/>
    <lineage>
        <taxon>Bacteria</taxon>
        <taxon>Pseudomonadati</taxon>
        <taxon>Pseudomonadota</taxon>
        <taxon>Alphaproteobacteria</taxon>
        <taxon>Parvularculales</taxon>
        <taxon>Parvularculaceae</taxon>
        <taxon>Hyphococcus</taxon>
    </lineage>
</organism>
<dbReference type="InterPro" id="IPR029058">
    <property type="entry name" value="AB_hydrolase_fold"/>
</dbReference>
<reference evidence="2 3" key="1">
    <citation type="submission" date="2024-05" db="EMBL/GenBank/DDBJ databases">
        <title>Three bacterial strains, DH-69, EH-24, and ECK-19 isolated from coastal sediments.</title>
        <authorList>
            <person name="Ye Y.-Q."/>
            <person name="Du Z.-J."/>
        </authorList>
    </citation>
    <scope>NUCLEOTIDE SEQUENCE [LARGE SCALE GENOMIC DNA]</scope>
    <source>
        <strain evidence="2 3">ECK-19</strain>
    </source>
</reference>
<evidence type="ECO:0000256" key="1">
    <source>
        <dbReference type="ARBA" id="ARBA00022801"/>
    </source>
</evidence>
<name>A0ABV3Z1S3_9PROT</name>
<accession>A0ABV3Z1S3</accession>
<dbReference type="RefSeq" id="WP_369312651.1">
    <property type="nucleotide sequence ID" value="NZ_JBEHZE010000001.1"/>
</dbReference>
<comment type="caution">
    <text evidence="2">The sequence shown here is derived from an EMBL/GenBank/DDBJ whole genome shotgun (WGS) entry which is preliminary data.</text>
</comment>
<keyword evidence="1" id="KW-0378">Hydrolase</keyword>
<sequence>MKRWQIGLLLITILAGVLIWKREPLAFAWFTSKLEKTTLAERINLLDDAIEIRLPDGIGPFPVVLQFHGCAGIRPEFQHQWADIANNNGYAAVIIDSNSPRGYSREESIAVICAGQDLLGFERAGDVFAALEFVEQDQRLDEDRIILAGWSHGAWTIMDFLTMDTRKAPPGISDSEVSVPDIDGAILFYPYCGFGTLTRFKPLSQSPKMLSFVAGSDEVVNAQECLTYFEKRKRRDPSLEFITYTDANHVFDDPFLEPDYIHWYNEEYFKDAVSRYENFLQSAN</sequence>
<dbReference type="PANTHER" id="PTHR22946">
    <property type="entry name" value="DIENELACTONE HYDROLASE DOMAIN-CONTAINING PROTEIN-RELATED"/>
    <property type="match status" value="1"/>
</dbReference>
<dbReference type="EMBL" id="JBEHZE010000001">
    <property type="protein sequence ID" value="MEX6632724.1"/>
    <property type="molecule type" value="Genomic_DNA"/>
</dbReference>
<dbReference type="SUPFAM" id="SSF53474">
    <property type="entry name" value="alpha/beta-Hydrolases"/>
    <property type="match status" value="1"/>
</dbReference>
<protein>
    <submittedName>
        <fullName evidence="2">Prolyl oligopeptidase family serine peptidase</fullName>
    </submittedName>
</protein>
<dbReference type="PANTHER" id="PTHR22946:SF9">
    <property type="entry name" value="POLYKETIDE TRANSFERASE AF380"/>
    <property type="match status" value="1"/>
</dbReference>
<dbReference type="InterPro" id="IPR050261">
    <property type="entry name" value="FrsA_esterase"/>
</dbReference>
<evidence type="ECO:0000313" key="2">
    <source>
        <dbReference type="EMBL" id="MEX6632724.1"/>
    </source>
</evidence>
<gene>
    <name evidence="2" type="ORF">ABFZ84_04110</name>
</gene>
<dbReference type="Proteomes" id="UP001560685">
    <property type="component" value="Unassembled WGS sequence"/>
</dbReference>
<keyword evidence="3" id="KW-1185">Reference proteome</keyword>